<dbReference type="EC" id="1.-.-.-" evidence="2"/>
<evidence type="ECO:0000313" key="2">
    <source>
        <dbReference type="EMBL" id="WNY24952.1"/>
    </source>
</evidence>
<dbReference type="PANTHER" id="PTHR33336:SF3">
    <property type="entry name" value="ABM DOMAIN-CONTAINING PROTEIN"/>
    <property type="match status" value="1"/>
</dbReference>
<dbReference type="Gene3D" id="3.30.70.100">
    <property type="match status" value="1"/>
</dbReference>
<protein>
    <submittedName>
        <fullName evidence="2">Monooxygenase YcnE</fullName>
        <ecNumber evidence="2">1.-.-.-</ecNumber>
    </submittedName>
</protein>
<dbReference type="InterPro" id="IPR050744">
    <property type="entry name" value="AI-2_Isomerase_LsrG"/>
</dbReference>
<sequence length="98" mass="11279">MLIVLAQIKIKPETKEEFLKITKPLIAKSRAEPGCISYSLYESTEKENAYMMVEQWRSEEIFDKHVASDHFKSFGIAGGPLFAEELDIKIYKTDCECQ</sequence>
<dbReference type="InterPro" id="IPR011008">
    <property type="entry name" value="Dimeric_a/b-barrel"/>
</dbReference>
<dbReference type="Proteomes" id="UP001303587">
    <property type="component" value="Chromosome"/>
</dbReference>
<proteinExistence type="predicted"/>
<dbReference type="PANTHER" id="PTHR33336">
    <property type="entry name" value="QUINOL MONOOXYGENASE YGIN-RELATED"/>
    <property type="match status" value="1"/>
</dbReference>
<reference evidence="2 3" key="1">
    <citation type="submission" date="2023-07" db="EMBL/GenBank/DDBJ databases">
        <title>Closed genoem sequence of Methanosarcinaceae archaeon Ac7.</title>
        <authorList>
            <person name="Poehlein A."/>
            <person name="Protasov E."/>
            <person name="Platt K."/>
            <person name="Reeh H."/>
            <person name="Daniel R."/>
            <person name="Brune A."/>
        </authorList>
    </citation>
    <scope>NUCLEOTIDE SEQUENCE [LARGE SCALE GENOMIC DNA]</scope>
    <source>
        <strain evidence="2 3">Ac7</strain>
    </source>
</reference>
<keyword evidence="2" id="KW-0503">Monooxygenase</keyword>
<dbReference type="RefSeq" id="WP_338103009.1">
    <property type="nucleotide sequence ID" value="NZ_CP131060.1"/>
</dbReference>
<dbReference type="AlphaFoldDB" id="A0AA96ZVK5"/>
<feature type="domain" description="ABM" evidence="1">
    <location>
        <begin position="1"/>
        <end position="74"/>
    </location>
</feature>
<dbReference type="InterPro" id="IPR007138">
    <property type="entry name" value="ABM_dom"/>
</dbReference>
<gene>
    <name evidence="2" type="primary">ycnE</name>
    <name evidence="2" type="ORF">MsAc7_04810</name>
</gene>
<keyword evidence="3" id="KW-1185">Reference proteome</keyword>
<keyword evidence="2" id="KW-0560">Oxidoreductase</keyword>
<evidence type="ECO:0000259" key="1">
    <source>
        <dbReference type="Pfam" id="PF03992"/>
    </source>
</evidence>
<dbReference type="GO" id="GO:0004497">
    <property type="term" value="F:monooxygenase activity"/>
    <property type="evidence" value="ECO:0007669"/>
    <property type="project" value="UniProtKB-KW"/>
</dbReference>
<accession>A0AA96ZVK5</accession>
<organism evidence="2 3">
    <name type="scientific">Methanolapillus millepedarum</name>
    <dbReference type="NCBI Taxonomy" id="3028296"/>
    <lineage>
        <taxon>Archaea</taxon>
        <taxon>Methanobacteriati</taxon>
        <taxon>Methanobacteriota</taxon>
        <taxon>Stenosarchaea group</taxon>
        <taxon>Methanomicrobia</taxon>
        <taxon>Methanosarcinales</taxon>
        <taxon>Methanosarcinaceae</taxon>
        <taxon>Methanolapillus</taxon>
    </lineage>
</organism>
<dbReference type="GeneID" id="89229600"/>
<name>A0AA96ZVK5_9EURY</name>
<dbReference type="SUPFAM" id="SSF54909">
    <property type="entry name" value="Dimeric alpha+beta barrel"/>
    <property type="match status" value="1"/>
</dbReference>
<dbReference type="EMBL" id="CP131060">
    <property type="protein sequence ID" value="WNY24952.1"/>
    <property type="molecule type" value="Genomic_DNA"/>
</dbReference>
<dbReference type="Pfam" id="PF03992">
    <property type="entry name" value="ABM"/>
    <property type="match status" value="1"/>
</dbReference>
<evidence type="ECO:0000313" key="3">
    <source>
        <dbReference type="Proteomes" id="UP001303587"/>
    </source>
</evidence>